<organism evidence="1 2">
    <name type="scientific">Prymnesium parvum</name>
    <name type="common">Toxic golden alga</name>
    <dbReference type="NCBI Taxonomy" id="97485"/>
    <lineage>
        <taxon>Eukaryota</taxon>
        <taxon>Haptista</taxon>
        <taxon>Haptophyta</taxon>
        <taxon>Prymnesiophyceae</taxon>
        <taxon>Prymnesiales</taxon>
        <taxon>Prymnesiaceae</taxon>
        <taxon>Prymnesium</taxon>
    </lineage>
</organism>
<sequence>MLCPLEDDEELVLLNERVEVRDDTRVLWQRAQQVHFLEAAVARLSVHHVKDLDFLQRDALLVRLAHSAVHNAKVAAADRLLYNVVVETPTPFNAI</sequence>
<comment type="caution">
    <text evidence="1">The sequence shown here is derived from an EMBL/GenBank/DDBJ whole genome shotgun (WGS) entry which is preliminary data.</text>
</comment>
<keyword evidence="2" id="KW-1185">Reference proteome</keyword>
<proteinExistence type="predicted"/>
<reference evidence="1 2" key="1">
    <citation type="journal article" date="2024" name="Science">
        <title>Giant polyketide synthase enzymes in the biosynthesis of giant marine polyether toxins.</title>
        <authorList>
            <person name="Fallon T.R."/>
            <person name="Shende V.V."/>
            <person name="Wierzbicki I.H."/>
            <person name="Pendleton A.L."/>
            <person name="Watervoot N.F."/>
            <person name="Auber R.P."/>
            <person name="Gonzalez D.J."/>
            <person name="Wisecaver J.H."/>
            <person name="Moore B.S."/>
        </authorList>
    </citation>
    <scope>NUCLEOTIDE SEQUENCE [LARGE SCALE GENOMIC DNA]</scope>
    <source>
        <strain evidence="1 2">12B1</strain>
    </source>
</reference>
<evidence type="ECO:0000313" key="1">
    <source>
        <dbReference type="EMBL" id="KAL1496621.1"/>
    </source>
</evidence>
<name>A0AB34ID36_PRYPA</name>
<gene>
    <name evidence="1" type="ORF">AB1Y20_014225</name>
</gene>
<protein>
    <submittedName>
        <fullName evidence="1">Uncharacterized protein</fullName>
    </submittedName>
</protein>
<dbReference type="Proteomes" id="UP001515480">
    <property type="component" value="Unassembled WGS sequence"/>
</dbReference>
<dbReference type="EMBL" id="JBGBPQ010000028">
    <property type="protein sequence ID" value="KAL1496621.1"/>
    <property type="molecule type" value="Genomic_DNA"/>
</dbReference>
<accession>A0AB34ID36</accession>
<evidence type="ECO:0000313" key="2">
    <source>
        <dbReference type="Proteomes" id="UP001515480"/>
    </source>
</evidence>
<dbReference type="AlphaFoldDB" id="A0AB34ID36"/>